<reference evidence="4 5" key="1">
    <citation type="submission" date="2024-05" db="EMBL/GenBank/DDBJ databases">
        <title>Haplotype-resolved chromosome-level genome assembly of Huyou (Citrus changshanensis).</title>
        <authorList>
            <person name="Miao C."/>
            <person name="Chen W."/>
            <person name="Wu Y."/>
            <person name="Wang L."/>
            <person name="Zhao S."/>
            <person name="Grierson D."/>
            <person name="Xu C."/>
            <person name="Chen K."/>
        </authorList>
    </citation>
    <scope>NUCLEOTIDE SEQUENCE [LARGE SCALE GENOMIC DNA]</scope>
    <source>
        <strain evidence="4">01-14</strain>
        <tissue evidence="4">Leaf</tissue>
    </source>
</reference>
<dbReference type="Proteomes" id="UP001428341">
    <property type="component" value="Unassembled WGS sequence"/>
</dbReference>
<comment type="caution">
    <text evidence="4">The sequence shown here is derived from an EMBL/GenBank/DDBJ whole genome shotgun (WGS) entry which is preliminary data.</text>
</comment>
<dbReference type="PROSITE" id="PS50985">
    <property type="entry name" value="GRAS"/>
    <property type="match status" value="1"/>
</dbReference>
<dbReference type="Pfam" id="PF03514">
    <property type="entry name" value="GRAS"/>
    <property type="match status" value="1"/>
</dbReference>
<evidence type="ECO:0000256" key="1">
    <source>
        <dbReference type="ARBA" id="ARBA00023015"/>
    </source>
</evidence>
<evidence type="ECO:0000256" key="2">
    <source>
        <dbReference type="ARBA" id="ARBA00023163"/>
    </source>
</evidence>
<comment type="similarity">
    <text evidence="3">Belongs to the GRAS family.</text>
</comment>
<evidence type="ECO:0000313" key="5">
    <source>
        <dbReference type="Proteomes" id="UP001428341"/>
    </source>
</evidence>
<feature type="short sequence motif" description="VHIID" evidence="3">
    <location>
        <begin position="172"/>
        <end position="176"/>
    </location>
</feature>
<protein>
    <submittedName>
        <fullName evidence="4">Uncharacterized protein</fullName>
    </submittedName>
</protein>
<comment type="caution">
    <text evidence="3">Lacks conserved residue(s) required for the propagation of feature annotation.</text>
</comment>
<gene>
    <name evidence="4" type="ORF">WN944_025342</name>
</gene>
<dbReference type="PANTHER" id="PTHR31636">
    <property type="entry name" value="OSJNBA0084A10.13 PROTEIN-RELATED"/>
    <property type="match status" value="1"/>
</dbReference>
<proteinExistence type="inferred from homology"/>
<evidence type="ECO:0000256" key="3">
    <source>
        <dbReference type="PROSITE-ProRule" id="PRU01191"/>
    </source>
</evidence>
<evidence type="ECO:0000313" key="4">
    <source>
        <dbReference type="EMBL" id="KAK9182199.1"/>
    </source>
</evidence>
<dbReference type="InterPro" id="IPR005202">
    <property type="entry name" value="TF_GRAS"/>
</dbReference>
<dbReference type="AlphaFoldDB" id="A0AAP0LPM4"/>
<dbReference type="EMBL" id="JBCGBO010000024">
    <property type="protein sequence ID" value="KAK9182199.1"/>
    <property type="molecule type" value="Genomic_DNA"/>
</dbReference>
<feature type="region of interest" description="SAW" evidence="3">
    <location>
        <begin position="350"/>
        <end position="426"/>
    </location>
</feature>
<keyword evidence="2" id="KW-0804">Transcription</keyword>
<name>A0AAP0LPM4_9ROSI</name>
<accession>A0AAP0LPM4</accession>
<keyword evidence="1" id="KW-0805">Transcription regulation</keyword>
<sequence>MAGLGELSLVDIIRAAITRYLQFSPHRRSDLFRLDHFCGNSPTGFPEGEIKGVELVHLLLLSAEKIGSQQFDRASIFLDHVDKYSSTTGNAVQRLVHYFSKALRERFNLETGRITSKGLKSEEVMLLLHPEEVMASAKQALIACYQKVPFYQVTVFAGIQAVIENVSSAKKIHIIDLATRTGSHCPAIMQALATRQGCPPELLKITMVVGTTSSKQKFEEIENRLASFAETINLPFPFNISFLTDIKDFETNEGEVVAVYSPVHLSHMIRKPNCLETFLTELRKINPCVMVVIEVESNDNLQTFEDRFFGTLFHFGALFDCLEVCMNRCHANRMTFEEMYAGQHIRNIIASEGEERIFGHMKIDGWRDLFNRFGLVEAELSSWSLFQAELILRSFACGSSCTIDRNGECLIIGWKGIPHLSLSVWKFHRE</sequence>
<keyword evidence="5" id="KW-1185">Reference proteome</keyword>
<organism evidence="4 5">
    <name type="scientific">Citrus x changshan-huyou</name>
    <dbReference type="NCBI Taxonomy" id="2935761"/>
    <lineage>
        <taxon>Eukaryota</taxon>
        <taxon>Viridiplantae</taxon>
        <taxon>Streptophyta</taxon>
        <taxon>Embryophyta</taxon>
        <taxon>Tracheophyta</taxon>
        <taxon>Spermatophyta</taxon>
        <taxon>Magnoliopsida</taxon>
        <taxon>eudicotyledons</taxon>
        <taxon>Gunneridae</taxon>
        <taxon>Pentapetalae</taxon>
        <taxon>rosids</taxon>
        <taxon>malvids</taxon>
        <taxon>Sapindales</taxon>
        <taxon>Rutaceae</taxon>
        <taxon>Aurantioideae</taxon>
        <taxon>Citrus</taxon>
    </lineage>
</organism>